<dbReference type="Proteomes" id="UP000293547">
    <property type="component" value="Unassembled WGS sequence"/>
</dbReference>
<evidence type="ECO:0000313" key="1">
    <source>
        <dbReference type="EMBL" id="KAB2107885.1"/>
    </source>
</evidence>
<keyword evidence="2" id="KW-1185">Reference proteome</keyword>
<comment type="caution">
    <text evidence="1">The sequence shown here is derived from an EMBL/GenBank/DDBJ whole genome shotgun (WGS) entry which is preliminary data.</text>
</comment>
<evidence type="ECO:0000313" key="2">
    <source>
        <dbReference type="Proteomes" id="UP000293547"/>
    </source>
</evidence>
<dbReference type="EMBL" id="PDWZ02000003">
    <property type="protein sequence ID" value="KAB2107885.1"/>
    <property type="molecule type" value="Genomic_DNA"/>
</dbReference>
<accession>A0ACB6FTX0</accession>
<proteinExistence type="predicted"/>
<organism evidence="1 2">
    <name type="scientific">Alternaria gaisen</name>
    <dbReference type="NCBI Taxonomy" id="167740"/>
    <lineage>
        <taxon>Eukaryota</taxon>
        <taxon>Fungi</taxon>
        <taxon>Dikarya</taxon>
        <taxon>Ascomycota</taxon>
        <taxon>Pezizomycotina</taxon>
        <taxon>Dothideomycetes</taxon>
        <taxon>Pleosporomycetidae</taxon>
        <taxon>Pleosporales</taxon>
        <taxon>Pleosporineae</taxon>
        <taxon>Pleosporaceae</taxon>
        <taxon>Alternaria</taxon>
        <taxon>Alternaria sect. Alternaria</taxon>
    </lineage>
</organism>
<gene>
    <name evidence="1" type="ORF">AG0111_0g4003</name>
</gene>
<sequence length="3309" mass="362135">MSGPFRFQAEEARSPLDRSASPFSAGQPVSFKTNINRAKTKKWVQAKKNAYDGDDWGDYDEYDEYGVNQEPQQSQAPAQRYYAQRLEQPSRSFTDPSQQAPLPKGRRNSFEHGEEQRAFSSTIPHPQHNYGQQHEEPRIQTNVGGYGQGYDTGERGDFSPSAMPPPLQTRISQVPADFTPPINTQFPPRKSSIGQGDMPAPTSPRSRQGSQSDKPLPFIRPADIYKRHEEERQRASLESSRPSLDSLSSPTRDNITSPTEGVRSLQPMETVAERKSEYYLPDYDAAAPHQDRPQFHQDQSLVSPQDDQGLRSVVDQAFTRADENRSVPPTPISNDNDSSSDLLRSNTGSTSGISPIMSRVPSSAASALRNRNQAEGSTPAIAEEPSETTTPITQPTSANVIEPMHHVPRKPSPGHNRNFSNSSIPRSGLATPTRGDSPARSPVLAPSRDVPEPESALVTTESNETPDAMDGGLQGPSSAYATREADIATAARNGPDNGASELGAAELRSQDTFLESHNAQSPVDDVLPRDRSESPSKGRVQALAGKFGEVASSRRGSTQSNRSRNSIQSWERSNDNSRAGSPTKTTHSRHSSPVKEFRPHLPGQWESYATTAMTPSDHGEQDRGLSLDTSGSNSLNKTDLTPTTPKHPVAGVSAAGTDTSDPIAALRDAGAAMVNSIRTTLGADDNTSENQQQQERRTDHGNIYLPRPLQLDRTITSNSSAPPTPPAKDTPESEFPPPAPLKDRSSQPFESQFKRPNLDPQLSTDPSAEDQESDRLRKEIVASLSPFKAPTSPASEANRASLAPVSPGANRASSILPSEYDTYWAEEDRASRRSSHETAQHSQDQPSGKTVSFLPQSEEPTKPVILNRFSWEASNSQLQTPEEQAQDVPVANPTEASTAAVVSSPVEQVAAQERQESSEPLPDSYFGPDHTVTVTKPDSISHTDMPPQPSSPPVDHARSLTSPITSPTREDTRSPGLHVVNTELNPEAVDLPPRFSADHEPSPILKEPDLSEKQQLEQPTEHPAILPPVRDPPAPIAVQDASPMSPTTDKPLGAREIATLATAAERIDAYNGTREYWAKYDHGLNDWLHSALEANPDLAIQSYPVQRAPTSSVRHRHTGSLALFGKLGGSSSHDVSTEQHNNASVPVPAISSSPTTAAPASSGFGGRIANQQMQLKGKDLLHTANVLGGKGMTSAKGLFAKGKSRFGREKTSHARADSAPSSREASEEPELVTRRSRASTGLNLIRSKTEKEKEKSEGIQNEEKKKRRFSFSSQFRRASRSRSRPNSVALPKDTPSVFSSTPKTSPPRELHHYLMGERRPHSFHAPDSWVGTPPTALNEYFSTTPPRRSSSQPRLGILPSPAKSAFSNPDRDTADHVPPVPPIPSEVATKHYRRRSSQDSASHRMLQSVIRHSTPPIVPNRHSMPAAITINPNNEYRPVFAEDDPPSSAQERADDYKILLRAPEGSFQPDLPTAESGDLQRDGFQFDFSDEAPKRAEHDDMDDDDQPPQLNHDPLPVSSQLDLQQSFRYSNKHMDVSDEDSDKEPVRGRGLAVLPMLETKQKPDSISPVLPPVGPSPGAVSNINDKAMGIKDDEDTHGAGIIKHENTPFVLIPQQPDAVVATERPSADTIGAPASQENPQSLAKHPSAELEYNTSTRGSSPILPHHRINEISSAERQIGYRDRASDVESPTLGLLDDTFRTGKVRRVPSSEAEVIVARDATPASDTLVDDKDDQTASKIEKTDAERAFSPVWFAKSDLQLPDTNTRGLGDADERAQACAATFAEEPGKNARSPPETIGEIAAPAQQQIRGHGETSLSDTLVGANAATADSDTSTRRVSTPPSRGVNAVEGYPASDLVDTSWDHRHSTIEPRVDTDDSDKMRDESDRVTPVAQVPRITQNGPETPKAEEPHDEISHPTMSNGYFRGQGNFPDFKHQAHQLQVSNNATTAPERSRSMLSQISAMVSDDGNNPYSQTSTGRSTPSTIRRMQPDSTMKPSAAPPQIPEEVLTSYGDHTANGRDDDFDLYADHNGVVKDVQDKSGRPLRLADLQVPGTAPRPQPSRPSTSDIGSAPTSRDGEHPRYSFERPMSFVSGPEDQDGKPQDQINQAAASNAMQVLPAPEQHRHQPQQSRNMETVYSMNPPASMAPPPDQMTSRHQPVPAPGPSPSKNIFHAVKSINPGSKTIQPAIDSWRPSGESVSQQVLSENPNVSYQPPPTNQPSDHMLHEPQRRPMIPGQPVSQDAQNYPQAKVGSREIQAHTQGSVPRNQFEHHQQMMQRQAQYPRHQDAEFRPPTTRSHPSAEQVPRQQEKPSKPRLSSMFKSLGGKTQANSQHPPSTSNTTMLSDAKLLPPNPSYSAPVQSVMDRFTRPREASKERPAEQPRSFVPPNRPSMGQQPQFIQTPLVVPSTDLHRDARVPMTSGASNGFPPLQPPSMPQAQAQSYQVTQSGTPENGKKKRFSGFGALFNRGGVSGDGPAAKSKLSKEGKKAQKAQRSSSVPPVQPPPSQWLPQQQQTYKPQQSGLAYYPPGQLPPHTVRNEPPMGPKLGLSQPAPNMHSQGPPQQYQQVQNMPPARKSMSNTRPEEGSAFLKTKQLAMEHQARQSSLQSHHPFASNAGNAAQSSSRMFESTVPHMRHPSSGPPIGGYYKPQAERPSAEQGAYAASLAARQQAEQHKQQQQIPPQGAYAVSQAERQQERQQSAGRQSVHRDPRHTQQSERQTHPSPSPEQLAHQAWLAQREQLRQQGRLTNEHDRSSLNDDARVQQLHLQQQQDQHMEQRQPNNAQPLPYHNASEPRLQHSSQEAVPISPPPVSPMQEPRYDAPPIPAAYNPVSGAFISPLDREQQPIPNQFHRQDSEPRMQTVSPQISAQSPAPPNGRSHSDASTMSLVSPISNSPALPNSSPLPVGQRYQKPRMSSISEVHQQDRPWHLNFPEGATEQEIVRARQGQYMQERFTAQQQQQAERAASSPSPHASPEQMMPTTVPSHAQSQGGGFRELLPRHSSQPDPESQVTQSSHDLQPMVHRDAAPVQPTPIRPGQSPPPAAYPLPMSPDPTLTGSPVNPTASGLPPPPPPKVAHSPVRPGFGSTQPFSFENQRQQFHHPSSRDDGYNSSQRVVPQYDEQVPDEAPPSYDGLGVPNDGMNKSRPEALRPPNITTNLEYESRGRQPGSRPRQPSIGILQHPQPASMAASPQRTSPDMGAESLRRQLLQQENLAHMERVQREQEQRERHERERLEREAARARARELERSASGGGQVPSLRSVGGSTTGGPSGWERRGSYSRPVFELPAVEDDEPTMKATSYPGQEWVPPMWDGD</sequence>
<protein>
    <submittedName>
        <fullName evidence="1">Uncharacterized protein</fullName>
    </submittedName>
</protein>
<name>A0ACB6FTX0_9PLEO</name>
<reference evidence="1 2" key="1">
    <citation type="journal article" date="2019" name="bioRxiv">
        <title>Genomics, evolutionary history and diagnostics of the Alternaria alternata species group including apple and Asian pear pathotypes.</title>
        <authorList>
            <person name="Armitage A.D."/>
            <person name="Cockerton H.M."/>
            <person name="Sreenivasaprasad S."/>
            <person name="Woodhall J.W."/>
            <person name="Lane C.R."/>
            <person name="Harrison R.J."/>
            <person name="Clarkson J.P."/>
        </authorList>
    </citation>
    <scope>NUCLEOTIDE SEQUENCE [LARGE SCALE GENOMIC DNA]</scope>
    <source>
        <strain evidence="1 2">FERA 650</strain>
    </source>
</reference>